<dbReference type="EnsemblPlants" id="KRH46452">
    <property type="protein sequence ID" value="KRH46452"/>
    <property type="gene ID" value="GLYMA_08G334600"/>
</dbReference>
<dbReference type="Proteomes" id="UP000008827">
    <property type="component" value="Chromosome 8"/>
</dbReference>
<reference evidence="1" key="3">
    <citation type="submission" date="2018-07" db="EMBL/GenBank/DDBJ databases">
        <title>WGS assembly of Glycine max.</title>
        <authorList>
            <person name="Schmutz J."/>
            <person name="Cannon S."/>
            <person name="Schlueter J."/>
            <person name="Ma J."/>
            <person name="Mitros T."/>
            <person name="Nelson W."/>
            <person name="Hyten D."/>
            <person name="Song Q."/>
            <person name="Thelen J."/>
            <person name="Cheng J."/>
            <person name="Xu D."/>
            <person name="Hellsten U."/>
            <person name="May G."/>
            <person name="Yu Y."/>
            <person name="Sakurai T."/>
            <person name="Umezawa T."/>
            <person name="Bhattacharyya M."/>
            <person name="Sandhu D."/>
            <person name="Valliyodan B."/>
            <person name="Lindquist E."/>
            <person name="Peto M."/>
            <person name="Grant D."/>
            <person name="Shu S."/>
            <person name="Goodstein D."/>
            <person name="Barry K."/>
            <person name="Futrell-Griggs M."/>
            <person name="Abernathy B."/>
            <person name="Du J."/>
            <person name="Tian Z."/>
            <person name="Zhu L."/>
            <person name="Gill N."/>
            <person name="Joshi T."/>
            <person name="Libault M."/>
            <person name="Sethuraman A."/>
            <person name="Zhang X."/>
            <person name="Shinozaki K."/>
            <person name="Nguyen H."/>
            <person name="Wing R."/>
            <person name="Cregan P."/>
            <person name="Specht J."/>
            <person name="Grimwood J."/>
            <person name="Rokhsar D."/>
            <person name="Stacey G."/>
            <person name="Shoemaker R."/>
            <person name="Jackson S."/>
        </authorList>
    </citation>
    <scope>NUCLEOTIDE SEQUENCE</scope>
    <source>
        <tissue evidence="1">Callus</tissue>
    </source>
</reference>
<reference evidence="2" key="2">
    <citation type="submission" date="2018-02" db="UniProtKB">
        <authorList>
            <consortium name="EnsemblPlants"/>
        </authorList>
    </citation>
    <scope>IDENTIFICATION</scope>
    <source>
        <strain evidence="2">Williams 82</strain>
    </source>
</reference>
<dbReference type="AlphaFoldDB" id="A0A0R0J4V9"/>
<gene>
    <name evidence="1" type="ORF">GLYMA_08G334600</name>
</gene>
<evidence type="ECO:0000313" key="1">
    <source>
        <dbReference type="EMBL" id="KRH46452.1"/>
    </source>
</evidence>
<reference evidence="1 2" key="1">
    <citation type="journal article" date="2010" name="Nature">
        <title>Genome sequence of the palaeopolyploid soybean.</title>
        <authorList>
            <person name="Schmutz J."/>
            <person name="Cannon S.B."/>
            <person name="Schlueter J."/>
            <person name="Ma J."/>
            <person name="Mitros T."/>
            <person name="Nelson W."/>
            <person name="Hyten D.L."/>
            <person name="Song Q."/>
            <person name="Thelen J.J."/>
            <person name="Cheng J."/>
            <person name="Xu D."/>
            <person name="Hellsten U."/>
            <person name="May G.D."/>
            <person name="Yu Y."/>
            <person name="Sakurai T."/>
            <person name="Umezawa T."/>
            <person name="Bhattacharyya M.K."/>
            <person name="Sandhu D."/>
            <person name="Valliyodan B."/>
            <person name="Lindquist E."/>
            <person name="Peto M."/>
            <person name="Grant D."/>
            <person name="Shu S."/>
            <person name="Goodstein D."/>
            <person name="Barry K."/>
            <person name="Futrell-Griggs M."/>
            <person name="Abernathy B."/>
            <person name="Du J."/>
            <person name="Tian Z."/>
            <person name="Zhu L."/>
            <person name="Gill N."/>
            <person name="Joshi T."/>
            <person name="Libault M."/>
            <person name="Sethuraman A."/>
            <person name="Zhang X.-C."/>
            <person name="Shinozaki K."/>
            <person name="Nguyen H.T."/>
            <person name="Wing R.A."/>
            <person name="Cregan P."/>
            <person name="Specht J."/>
            <person name="Grimwood J."/>
            <person name="Rokhsar D."/>
            <person name="Stacey G."/>
            <person name="Shoemaker R.C."/>
            <person name="Jackson S.A."/>
        </authorList>
    </citation>
    <scope>NUCLEOTIDE SEQUENCE</scope>
    <source>
        <strain evidence="2">cv. Williams 82</strain>
        <tissue evidence="1">Callus</tissue>
    </source>
</reference>
<keyword evidence="3" id="KW-1185">Reference proteome</keyword>
<sequence>MTYLTVFPYLITCSHSKQLLILNPRSTFSHSTHKSNNCHRQPPHAAISLRQQVNHLSLLMVVPSAHSPLLKNWTSPPLLSNSQLLLLNKYIYAHYLLHSYSSFNSTHSI</sequence>
<proteinExistence type="predicted"/>
<accession>A0A0R0J4V9</accession>
<name>A0A0R0J4V9_SOYBN</name>
<organism evidence="1">
    <name type="scientific">Glycine max</name>
    <name type="common">Soybean</name>
    <name type="synonym">Glycine hispida</name>
    <dbReference type="NCBI Taxonomy" id="3847"/>
    <lineage>
        <taxon>Eukaryota</taxon>
        <taxon>Viridiplantae</taxon>
        <taxon>Streptophyta</taxon>
        <taxon>Embryophyta</taxon>
        <taxon>Tracheophyta</taxon>
        <taxon>Spermatophyta</taxon>
        <taxon>Magnoliopsida</taxon>
        <taxon>eudicotyledons</taxon>
        <taxon>Gunneridae</taxon>
        <taxon>Pentapetalae</taxon>
        <taxon>rosids</taxon>
        <taxon>fabids</taxon>
        <taxon>Fabales</taxon>
        <taxon>Fabaceae</taxon>
        <taxon>Papilionoideae</taxon>
        <taxon>50 kb inversion clade</taxon>
        <taxon>NPAAA clade</taxon>
        <taxon>indigoferoid/millettioid clade</taxon>
        <taxon>Phaseoleae</taxon>
        <taxon>Glycine</taxon>
        <taxon>Glycine subgen. Soja</taxon>
    </lineage>
</organism>
<dbReference type="InParanoid" id="A0A0R0J4V9"/>
<evidence type="ECO:0000313" key="2">
    <source>
        <dbReference type="EnsemblPlants" id="KRH46452"/>
    </source>
</evidence>
<protein>
    <submittedName>
        <fullName evidence="1 2">Uncharacterized protein</fullName>
    </submittedName>
</protein>
<dbReference type="EMBL" id="CM000841">
    <property type="protein sequence ID" value="KRH46452.1"/>
    <property type="molecule type" value="Genomic_DNA"/>
</dbReference>
<dbReference type="Gramene" id="KRH46452">
    <property type="protein sequence ID" value="KRH46452"/>
    <property type="gene ID" value="GLYMA_08G334600"/>
</dbReference>
<evidence type="ECO:0000313" key="3">
    <source>
        <dbReference type="Proteomes" id="UP000008827"/>
    </source>
</evidence>